<dbReference type="VEuPathDB" id="CryptoDB:Vbra_9939"/>
<evidence type="ECO:0000313" key="5">
    <source>
        <dbReference type="EMBL" id="CEM28946.1"/>
    </source>
</evidence>
<evidence type="ECO:0000313" key="6">
    <source>
        <dbReference type="Proteomes" id="UP000041254"/>
    </source>
</evidence>
<dbReference type="Proteomes" id="UP000041254">
    <property type="component" value="Unassembled WGS sequence"/>
</dbReference>
<dbReference type="AlphaFoldDB" id="A0A0G4GGZ9"/>
<dbReference type="PhylomeDB" id="A0A0G4GGZ9"/>
<evidence type="ECO:0000256" key="3">
    <source>
        <dbReference type="ARBA" id="ARBA00022927"/>
    </source>
</evidence>
<dbReference type="Pfam" id="PF00514">
    <property type="entry name" value="Arm"/>
    <property type="match status" value="1"/>
</dbReference>
<dbReference type="Gene3D" id="1.25.10.10">
    <property type="entry name" value="Leucine-rich Repeat Variant"/>
    <property type="match status" value="1"/>
</dbReference>
<dbReference type="GO" id="GO:0015031">
    <property type="term" value="P:protein transport"/>
    <property type="evidence" value="ECO:0007669"/>
    <property type="project" value="UniProtKB-KW"/>
</dbReference>
<name>A0A0G4GGZ9_VITBC</name>
<evidence type="ECO:0000256" key="2">
    <source>
        <dbReference type="ARBA" id="ARBA00022448"/>
    </source>
</evidence>
<evidence type="ECO:0000256" key="1">
    <source>
        <dbReference type="ARBA" id="ARBA00010394"/>
    </source>
</evidence>
<evidence type="ECO:0000256" key="4">
    <source>
        <dbReference type="PROSITE-ProRule" id="PRU00259"/>
    </source>
</evidence>
<dbReference type="STRING" id="1169540.A0A0G4GGZ9"/>
<gene>
    <name evidence="5" type="ORF">Vbra_9939</name>
</gene>
<sequence length="527" mass="54899">MGLLLPSGRPHKPHEATIICDRIDSDEGGLFPGSADIPAPLEDTPCCGQMESAASTAEATDGHPSPQAVLTKARDLCDGIHTKEAYDQTVLQRGSEALRPDIASVTTNICHLIASASDAHLRADAIQQLARLLHILQVAVTMGQTAVDEHINGIPERAIAAGVVPVLVEELSGCEEVQLQAATALRILAFHHAAVVASAGAVPPLVQLVPSPNERVCGEAILALCFITHDSATRRDAVLAAGVLQPLLTVMHESDSADALACGAHLVHSMSRIRPLSVPLAEFARFVPVLASLVGDFVGEFEQHEDDRVLMSSRAALAEFAGLCVGGEGDDAARDALVQCGAVAPIKTLLQSADTVEMKGTACMIVYFVTAGSTAHRQAIIDGGLVPVLVDVAASEVTGGQVHAGLKQMAGKAIMNIVADGSQQQMEQVAECGGIFSVPAACSRPTITICSAGEEKQANEGLPDNPYQQLVHQAGGVDKIVTLQAHDDAQIALQAVVVLAHYFPAHADAQVLLAAATLAAFYGSIRN</sequence>
<dbReference type="PROSITE" id="PS50176">
    <property type="entry name" value="ARM_REPEAT"/>
    <property type="match status" value="1"/>
</dbReference>
<comment type="similarity">
    <text evidence="1">Belongs to the importin alpha family.</text>
</comment>
<feature type="repeat" description="ARM" evidence="4">
    <location>
        <begin position="200"/>
        <end position="242"/>
    </location>
</feature>
<dbReference type="PANTHER" id="PTHR23316">
    <property type="entry name" value="IMPORTIN ALPHA"/>
    <property type="match status" value="1"/>
</dbReference>
<dbReference type="InterPro" id="IPR016024">
    <property type="entry name" value="ARM-type_fold"/>
</dbReference>
<reference evidence="5 6" key="1">
    <citation type="submission" date="2014-11" db="EMBL/GenBank/DDBJ databases">
        <authorList>
            <person name="Zhu J."/>
            <person name="Qi W."/>
            <person name="Song R."/>
        </authorList>
    </citation>
    <scope>NUCLEOTIDE SEQUENCE [LARGE SCALE GENOMIC DNA]</scope>
</reference>
<protein>
    <recommendedName>
        <fullName evidence="7">Armadillo repeat-containing domain-containing protein</fullName>
    </recommendedName>
</protein>
<dbReference type="InterPro" id="IPR000225">
    <property type="entry name" value="Armadillo"/>
</dbReference>
<dbReference type="OrthoDB" id="436939at2759"/>
<accession>A0A0G4GGZ9</accession>
<keyword evidence="6" id="KW-1185">Reference proteome</keyword>
<dbReference type="SUPFAM" id="SSF48371">
    <property type="entry name" value="ARM repeat"/>
    <property type="match status" value="1"/>
</dbReference>
<dbReference type="InParanoid" id="A0A0G4GGZ9"/>
<dbReference type="Pfam" id="PF16186">
    <property type="entry name" value="Arm_3"/>
    <property type="match status" value="1"/>
</dbReference>
<proteinExistence type="inferred from homology"/>
<keyword evidence="2" id="KW-0813">Transport</keyword>
<organism evidence="5 6">
    <name type="scientific">Vitrella brassicaformis (strain CCMP3155)</name>
    <dbReference type="NCBI Taxonomy" id="1169540"/>
    <lineage>
        <taxon>Eukaryota</taxon>
        <taxon>Sar</taxon>
        <taxon>Alveolata</taxon>
        <taxon>Colpodellida</taxon>
        <taxon>Vitrellaceae</taxon>
        <taxon>Vitrella</taxon>
    </lineage>
</organism>
<dbReference type="InterPro" id="IPR011989">
    <property type="entry name" value="ARM-like"/>
</dbReference>
<dbReference type="EMBL" id="CDMY01000666">
    <property type="protein sequence ID" value="CEM28946.1"/>
    <property type="molecule type" value="Genomic_DNA"/>
</dbReference>
<keyword evidence="3" id="KW-0653">Protein transport</keyword>
<dbReference type="SMART" id="SM00185">
    <property type="entry name" value="ARM"/>
    <property type="match status" value="6"/>
</dbReference>
<evidence type="ECO:0008006" key="7">
    <source>
        <dbReference type="Google" id="ProtNLM"/>
    </source>
</evidence>
<dbReference type="InterPro" id="IPR032413">
    <property type="entry name" value="Arm_3"/>
</dbReference>